<protein>
    <recommendedName>
        <fullName evidence="3">Mos1 transposase HTH domain-containing protein</fullName>
    </recommendedName>
</protein>
<dbReference type="EMBL" id="BGZK01000014">
    <property type="protein sequence ID" value="GBP04576.1"/>
    <property type="molecule type" value="Genomic_DNA"/>
</dbReference>
<accession>A0A4C1SRN7</accession>
<gene>
    <name evidence="1" type="ORF">EVAR_3927_1</name>
</gene>
<name>A0A4C1SRN7_EUMVA</name>
<dbReference type="OrthoDB" id="10017160at2759"/>
<keyword evidence="2" id="KW-1185">Reference proteome</keyword>
<evidence type="ECO:0000313" key="1">
    <source>
        <dbReference type="EMBL" id="GBP04576.1"/>
    </source>
</evidence>
<sequence length="107" mass="12325">MDLSRKNVRSINFYDFKCNLTAKQSLARFLTAFGDKAPCKATICRFQSVADFKRSRVNLSDVFRDGGPFAVVNNKNIDAVHRMIETDRHVTYHEIWAFLDIGVRPIQ</sequence>
<dbReference type="Proteomes" id="UP000299102">
    <property type="component" value="Unassembled WGS sequence"/>
</dbReference>
<evidence type="ECO:0008006" key="3">
    <source>
        <dbReference type="Google" id="ProtNLM"/>
    </source>
</evidence>
<dbReference type="AlphaFoldDB" id="A0A4C1SRN7"/>
<proteinExistence type="predicted"/>
<organism evidence="1 2">
    <name type="scientific">Eumeta variegata</name>
    <name type="common">Bagworm moth</name>
    <name type="synonym">Eumeta japonica</name>
    <dbReference type="NCBI Taxonomy" id="151549"/>
    <lineage>
        <taxon>Eukaryota</taxon>
        <taxon>Metazoa</taxon>
        <taxon>Ecdysozoa</taxon>
        <taxon>Arthropoda</taxon>
        <taxon>Hexapoda</taxon>
        <taxon>Insecta</taxon>
        <taxon>Pterygota</taxon>
        <taxon>Neoptera</taxon>
        <taxon>Endopterygota</taxon>
        <taxon>Lepidoptera</taxon>
        <taxon>Glossata</taxon>
        <taxon>Ditrysia</taxon>
        <taxon>Tineoidea</taxon>
        <taxon>Psychidae</taxon>
        <taxon>Oiketicinae</taxon>
        <taxon>Eumeta</taxon>
    </lineage>
</organism>
<reference evidence="1 2" key="1">
    <citation type="journal article" date="2019" name="Commun. Biol.">
        <title>The bagworm genome reveals a unique fibroin gene that provides high tensile strength.</title>
        <authorList>
            <person name="Kono N."/>
            <person name="Nakamura H."/>
            <person name="Ohtoshi R."/>
            <person name="Tomita M."/>
            <person name="Numata K."/>
            <person name="Arakawa K."/>
        </authorList>
    </citation>
    <scope>NUCLEOTIDE SEQUENCE [LARGE SCALE GENOMIC DNA]</scope>
</reference>
<comment type="caution">
    <text evidence="1">The sequence shown here is derived from an EMBL/GenBank/DDBJ whole genome shotgun (WGS) entry which is preliminary data.</text>
</comment>
<evidence type="ECO:0000313" key="2">
    <source>
        <dbReference type="Proteomes" id="UP000299102"/>
    </source>
</evidence>